<evidence type="ECO:0000313" key="2">
    <source>
        <dbReference type="EMBL" id="MFC3041450.1"/>
    </source>
</evidence>
<dbReference type="PANTHER" id="PTHR37292:SF2">
    <property type="entry name" value="DUF262 DOMAIN-CONTAINING PROTEIN"/>
    <property type="match status" value="1"/>
</dbReference>
<comment type="caution">
    <text evidence="2">The sequence shown here is derived from an EMBL/GenBank/DDBJ whole genome shotgun (WGS) entry which is preliminary data.</text>
</comment>
<dbReference type="Pfam" id="PF03235">
    <property type="entry name" value="GmrSD_N"/>
    <property type="match status" value="1"/>
</dbReference>
<evidence type="ECO:0000259" key="1">
    <source>
        <dbReference type="Pfam" id="PF03235"/>
    </source>
</evidence>
<evidence type="ECO:0000313" key="3">
    <source>
        <dbReference type="Proteomes" id="UP001595279"/>
    </source>
</evidence>
<accession>A0ABV7CYG0</accession>
<gene>
    <name evidence="2" type="ORF">ACFOGI_14470</name>
</gene>
<reference evidence="3" key="1">
    <citation type="journal article" date="2019" name="Int. J. Syst. Evol. Microbiol.">
        <title>The Global Catalogue of Microorganisms (GCM) 10K type strain sequencing project: providing services to taxonomists for standard genome sequencing and annotation.</title>
        <authorList>
            <consortium name="The Broad Institute Genomics Platform"/>
            <consortium name="The Broad Institute Genome Sequencing Center for Infectious Disease"/>
            <person name="Wu L."/>
            <person name="Ma J."/>
        </authorList>
    </citation>
    <scope>NUCLEOTIDE SEQUENCE [LARGE SCALE GENOMIC DNA]</scope>
    <source>
        <strain evidence="3">KCTC 13128</strain>
    </source>
</reference>
<dbReference type="InterPro" id="IPR004919">
    <property type="entry name" value="GmrSD_N"/>
</dbReference>
<dbReference type="Proteomes" id="UP001595279">
    <property type="component" value="Unassembled WGS sequence"/>
</dbReference>
<name>A0ABV7CYG0_9BACI</name>
<keyword evidence="3" id="KW-1185">Reference proteome</keyword>
<sequence>MQSIVPSLKNDSYTYQQIINEIDSGYIKLPLFQREYVWTVKEAAKLLDSIIKGYPIGSFVFWETDEYLGSIRNIGGIDLPTDNRGKTNYVLDGQQRITSFYASLKGAKVKKGNTTEDFSMLYIDLTKDEESEDLVITDHEGLREYEFISLMDLMDSKANAQFLRSCPEEIFNKVNSYKEKIMQYPFSIIVISHVTLYTATDIFARINNSGKSLSIEEIMRARTYSAERDFDLFKQFDKVQRNLDSVGYGTVKLKSILQLIAIILRRSCTGKTILSLERDAFIDVWGKAIDALEYAIDYLRRKNNIKVSKLLPNPTILISYSYFFYLNNSPRPNESQSNYLEDFFWRVSLTERYSNASDAKINQDIKQIIEISNNRKPNYVGYEPLDLSVDGLIARGHFNSNRGFVKAILCLYSSFLPRAFDDDSIVTLDNDWLKIATSKNYHHFFPKSYMKGKADEFKYDNVFNITLVDEFLNKSRIGSKPPSEYMDKFRGENSKLEDTMKSHLIDVNTDGIFENDFDKFITNRTKRVIGELKKRII</sequence>
<protein>
    <submittedName>
        <fullName evidence="2">DUF262 domain-containing protein</fullName>
    </submittedName>
</protein>
<proteinExistence type="predicted"/>
<dbReference type="RefSeq" id="WP_390274048.1">
    <property type="nucleotide sequence ID" value="NZ_JBHRSA010000052.1"/>
</dbReference>
<dbReference type="PANTHER" id="PTHR37292">
    <property type="entry name" value="VNG6097C"/>
    <property type="match status" value="1"/>
</dbReference>
<feature type="domain" description="GmrSD restriction endonucleases N-terminal" evidence="1">
    <location>
        <begin position="16"/>
        <end position="222"/>
    </location>
</feature>
<dbReference type="EMBL" id="JBHRSA010000052">
    <property type="protein sequence ID" value="MFC3041450.1"/>
    <property type="molecule type" value="Genomic_DNA"/>
</dbReference>
<organism evidence="2 3">
    <name type="scientific">Virgibacillus xinjiangensis</name>
    <dbReference type="NCBI Taxonomy" id="393090"/>
    <lineage>
        <taxon>Bacteria</taxon>
        <taxon>Bacillati</taxon>
        <taxon>Bacillota</taxon>
        <taxon>Bacilli</taxon>
        <taxon>Bacillales</taxon>
        <taxon>Bacillaceae</taxon>
        <taxon>Virgibacillus</taxon>
    </lineage>
</organism>